<evidence type="ECO:0000256" key="3">
    <source>
        <dbReference type="ARBA" id="ARBA00022448"/>
    </source>
</evidence>
<feature type="compositionally biased region" description="Polar residues" evidence="5">
    <location>
        <begin position="61"/>
        <end position="72"/>
    </location>
</feature>
<reference evidence="6 7" key="1">
    <citation type="journal article" date="2024" name="Nat. Commun.">
        <title>Phylogenomics reveals the evolutionary origins of lichenization in chlorophyte algae.</title>
        <authorList>
            <person name="Puginier C."/>
            <person name="Libourel C."/>
            <person name="Otte J."/>
            <person name="Skaloud P."/>
            <person name="Haon M."/>
            <person name="Grisel S."/>
            <person name="Petersen M."/>
            <person name="Berrin J.G."/>
            <person name="Delaux P.M."/>
            <person name="Dal Grande F."/>
            <person name="Keller J."/>
        </authorList>
    </citation>
    <scope>NUCLEOTIDE SEQUENCE [LARGE SCALE GENOMIC DNA]</scope>
    <source>
        <strain evidence="6 7">SAG 2523</strain>
    </source>
</reference>
<protein>
    <recommendedName>
        <fullName evidence="8">Exportin-T</fullName>
    </recommendedName>
</protein>
<dbReference type="GO" id="GO:0006606">
    <property type="term" value="P:protein import into nucleus"/>
    <property type="evidence" value="ECO:0007669"/>
    <property type="project" value="TreeGrafter"/>
</dbReference>
<comment type="subcellular location">
    <subcellularLocation>
        <location evidence="1">Nucleus</location>
    </subcellularLocation>
</comment>
<keyword evidence="3" id="KW-0813">Transport</keyword>
<dbReference type="InterPro" id="IPR016024">
    <property type="entry name" value="ARM-type_fold"/>
</dbReference>
<dbReference type="InterPro" id="IPR051345">
    <property type="entry name" value="Importin_beta-like_NTR"/>
</dbReference>
<comment type="caution">
    <text evidence="6">The sequence shown here is derived from an EMBL/GenBank/DDBJ whole genome shotgun (WGS) entry which is preliminary data.</text>
</comment>
<dbReference type="EMBL" id="JALJOV010000446">
    <property type="protein sequence ID" value="KAK9863642.1"/>
    <property type="molecule type" value="Genomic_DNA"/>
</dbReference>
<dbReference type="InterPro" id="IPR058537">
    <property type="entry name" value="TPR_TNPO3_IPO13_4th"/>
</dbReference>
<dbReference type="Gene3D" id="1.25.10.10">
    <property type="entry name" value="Leucine-rich Repeat Variant"/>
    <property type="match status" value="1"/>
</dbReference>
<evidence type="ECO:0000256" key="4">
    <source>
        <dbReference type="ARBA" id="ARBA00023242"/>
    </source>
</evidence>
<evidence type="ECO:0000313" key="7">
    <source>
        <dbReference type="Proteomes" id="UP001485043"/>
    </source>
</evidence>
<dbReference type="Proteomes" id="UP001485043">
    <property type="component" value="Unassembled WGS sequence"/>
</dbReference>
<proteinExistence type="inferred from homology"/>
<gene>
    <name evidence="6" type="ORF">WJX84_000245</name>
</gene>
<evidence type="ECO:0008006" key="8">
    <source>
        <dbReference type="Google" id="ProtNLM"/>
    </source>
</evidence>
<feature type="non-terminal residue" evidence="6">
    <location>
        <position position="1"/>
    </location>
</feature>
<dbReference type="Pfam" id="PF24139">
    <property type="entry name" value="TPR_TNPO3_IPO13_4th"/>
    <property type="match status" value="1"/>
</dbReference>
<comment type="similarity">
    <text evidence="2">Belongs to the importin beta family.</text>
</comment>
<dbReference type="SUPFAM" id="SSF48371">
    <property type="entry name" value="ARM repeat"/>
    <property type="match status" value="1"/>
</dbReference>
<accession>A0AAW1T4V2</accession>
<dbReference type="AlphaFoldDB" id="A0AAW1T4V2"/>
<dbReference type="PANTHER" id="PTHR12363">
    <property type="entry name" value="TRANSPORTIN 3 AND IMPORTIN 13"/>
    <property type="match status" value="1"/>
</dbReference>
<evidence type="ECO:0000256" key="1">
    <source>
        <dbReference type="ARBA" id="ARBA00004123"/>
    </source>
</evidence>
<evidence type="ECO:0000313" key="6">
    <source>
        <dbReference type="EMBL" id="KAK9863642.1"/>
    </source>
</evidence>
<keyword evidence="4" id="KW-0539">Nucleus</keyword>
<dbReference type="InterPro" id="IPR011989">
    <property type="entry name" value="ARM-like"/>
</dbReference>
<dbReference type="InterPro" id="IPR057941">
    <property type="entry name" value="TPR_TNPO3_IPO13_2nd"/>
</dbReference>
<keyword evidence="7" id="KW-1185">Reference proteome</keyword>
<dbReference type="PANTHER" id="PTHR12363:SF33">
    <property type="entry name" value="IMPORTIN-13"/>
    <property type="match status" value="1"/>
</dbReference>
<evidence type="ECO:0000256" key="2">
    <source>
        <dbReference type="ARBA" id="ARBA00007991"/>
    </source>
</evidence>
<feature type="region of interest" description="Disordered" evidence="5">
    <location>
        <begin position="53"/>
        <end position="75"/>
    </location>
</feature>
<dbReference type="GO" id="GO:0005737">
    <property type="term" value="C:cytoplasm"/>
    <property type="evidence" value="ECO:0007669"/>
    <property type="project" value="TreeGrafter"/>
</dbReference>
<name>A0AAW1T4V2_9CHLO</name>
<dbReference type="Pfam" id="PF24138">
    <property type="entry name" value="TPR_TNPO3_IPO13_2nd"/>
    <property type="match status" value="1"/>
</dbReference>
<organism evidence="6 7">
    <name type="scientific">Apatococcus fuscideae</name>
    <dbReference type="NCBI Taxonomy" id="2026836"/>
    <lineage>
        <taxon>Eukaryota</taxon>
        <taxon>Viridiplantae</taxon>
        <taxon>Chlorophyta</taxon>
        <taxon>core chlorophytes</taxon>
        <taxon>Trebouxiophyceae</taxon>
        <taxon>Chlorellales</taxon>
        <taxon>Chlorellaceae</taxon>
        <taxon>Apatococcus</taxon>
    </lineage>
</organism>
<sequence length="643" mass="69331">VGESYTDLIASGDPAAAAPVETLLQVASHPDDAICSMSFNFWHRLSVHLTSNFSGGRKSRSSSQDGGQNAQPADSRELFKPAFRQLVSLIQERVKYPPGFAKWQKDDKADFRDMRYAVADTLCDAAHMLGGGETIAHLSQPLQRLSTEVAKGGQFQWQAAEAALYCIRSVHKVTPPSGDAWLLALFRSLPDLPAVPELRYTAAMTISDYADWLGATFRSGKGQDVLPILLQMLVTVLGQKEAASHSNGLNLGEDDIQQMGVAVALAVSSLPQEQRRAGLQAMLEPVLTPLQQLAQQLPLVPAPHGSHQQNGSAEDPKSSLVLALVDRLTVVFRHVDEPQAVAEAFGKAWPTIAALLDRFQGDPDAMERITRAPRYALRRTGKAGAVLLPLLLTSLPGQFARIQHSCLLYVASELIKVFGNDPTQNAALGRMLEQMLGSAAGSLRRLQDFSDKPDLADDTFLLAGRALHYCPASIATPTLLPMLLESASQGLLVQHREACQSVLAFLTRLCSPDKLARWPPKAQQALQAAFMQRGQALVRLLIAGACGALPTGRIPDISDALYSILKVSQQQGRQWVEQTLGLLPSEVAADSDKSHLLETSAATANAGADAGNLESLEDALQELSEVCRRNKRSQAAAHAALVI</sequence>
<dbReference type="GO" id="GO:0005634">
    <property type="term" value="C:nucleus"/>
    <property type="evidence" value="ECO:0007669"/>
    <property type="project" value="UniProtKB-SubCell"/>
</dbReference>
<evidence type="ECO:0000256" key="5">
    <source>
        <dbReference type="SAM" id="MobiDB-lite"/>
    </source>
</evidence>